<dbReference type="SUPFAM" id="SSF55073">
    <property type="entry name" value="Nucleotide cyclase"/>
    <property type="match status" value="1"/>
</dbReference>
<organism evidence="5 6">
    <name type="scientific">Rhodoferax fermentans</name>
    <dbReference type="NCBI Taxonomy" id="28066"/>
    <lineage>
        <taxon>Bacteria</taxon>
        <taxon>Pseudomonadati</taxon>
        <taxon>Pseudomonadota</taxon>
        <taxon>Betaproteobacteria</taxon>
        <taxon>Burkholderiales</taxon>
        <taxon>Comamonadaceae</taxon>
        <taxon>Rhodoferax</taxon>
    </lineage>
</organism>
<evidence type="ECO:0000313" key="6">
    <source>
        <dbReference type="Proteomes" id="UP000190750"/>
    </source>
</evidence>
<keyword evidence="3" id="KW-0472">Membrane</keyword>
<dbReference type="Gene3D" id="3.30.70.270">
    <property type="match status" value="1"/>
</dbReference>
<dbReference type="Pfam" id="PF00990">
    <property type="entry name" value="GGDEF"/>
    <property type="match status" value="1"/>
</dbReference>
<dbReference type="NCBIfam" id="TIGR00254">
    <property type="entry name" value="GGDEF"/>
    <property type="match status" value="1"/>
</dbReference>
<dbReference type="FunFam" id="3.30.70.270:FF:000001">
    <property type="entry name" value="Diguanylate cyclase domain protein"/>
    <property type="match status" value="1"/>
</dbReference>
<evidence type="ECO:0000256" key="2">
    <source>
        <dbReference type="ARBA" id="ARBA00034247"/>
    </source>
</evidence>
<protein>
    <recommendedName>
        <fullName evidence="1">diguanylate cyclase</fullName>
        <ecNumber evidence="1">2.7.7.65</ecNumber>
    </recommendedName>
</protein>
<accession>A0A1T1AUP6</accession>
<feature type="transmembrane region" description="Helical" evidence="3">
    <location>
        <begin position="95"/>
        <end position="117"/>
    </location>
</feature>
<comment type="catalytic activity">
    <reaction evidence="2">
        <text>2 GTP = 3',3'-c-di-GMP + 2 diphosphate</text>
        <dbReference type="Rhea" id="RHEA:24898"/>
        <dbReference type="ChEBI" id="CHEBI:33019"/>
        <dbReference type="ChEBI" id="CHEBI:37565"/>
        <dbReference type="ChEBI" id="CHEBI:58805"/>
        <dbReference type="EC" id="2.7.7.65"/>
    </reaction>
</comment>
<dbReference type="PROSITE" id="PS50887">
    <property type="entry name" value="GGDEF"/>
    <property type="match status" value="1"/>
</dbReference>
<dbReference type="Proteomes" id="UP000190750">
    <property type="component" value="Unassembled WGS sequence"/>
</dbReference>
<comment type="caution">
    <text evidence="5">The sequence shown here is derived from an EMBL/GenBank/DDBJ whole genome shotgun (WGS) entry which is preliminary data.</text>
</comment>
<feature type="domain" description="GGDEF" evidence="4">
    <location>
        <begin position="250"/>
        <end position="380"/>
    </location>
</feature>
<feature type="transmembrane region" description="Helical" evidence="3">
    <location>
        <begin position="123"/>
        <end position="142"/>
    </location>
</feature>
<dbReference type="AlphaFoldDB" id="A0A1T1AUP6"/>
<dbReference type="SMART" id="SM00267">
    <property type="entry name" value="GGDEF"/>
    <property type="match status" value="1"/>
</dbReference>
<dbReference type="EC" id="2.7.7.65" evidence="1"/>
<name>A0A1T1AUP6_RHOFE</name>
<dbReference type="EMBL" id="MTJN01000002">
    <property type="protein sequence ID" value="OOV07830.1"/>
    <property type="molecule type" value="Genomic_DNA"/>
</dbReference>
<dbReference type="InterPro" id="IPR050469">
    <property type="entry name" value="Diguanylate_Cyclase"/>
</dbReference>
<dbReference type="STRING" id="28066.RF819_14860"/>
<feature type="transmembrane region" description="Helical" evidence="3">
    <location>
        <begin position="62"/>
        <end position="83"/>
    </location>
</feature>
<reference evidence="5 6" key="1">
    <citation type="submission" date="2017-01" db="EMBL/GenBank/DDBJ databases">
        <title>Genome sequencing of Rhodoferax fermentans JCM 7819.</title>
        <authorList>
            <person name="Kim Y.J."/>
            <person name="Farh M.E.-A."/>
            <person name="Yang D.-C."/>
        </authorList>
    </citation>
    <scope>NUCLEOTIDE SEQUENCE [LARGE SCALE GENOMIC DNA]</scope>
    <source>
        <strain evidence="5 6">JCM 7819</strain>
    </source>
</reference>
<dbReference type="InterPro" id="IPR000160">
    <property type="entry name" value="GGDEF_dom"/>
</dbReference>
<dbReference type="PANTHER" id="PTHR45138">
    <property type="entry name" value="REGULATORY COMPONENTS OF SENSORY TRANSDUCTION SYSTEM"/>
    <property type="match status" value="1"/>
</dbReference>
<evidence type="ECO:0000313" key="5">
    <source>
        <dbReference type="EMBL" id="OOV07830.1"/>
    </source>
</evidence>
<dbReference type="CDD" id="cd01949">
    <property type="entry name" value="GGDEF"/>
    <property type="match status" value="1"/>
</dbReference>
<feature type="transmembrane region" description="Helical" evidence="3">
    <location>
        <begin position="149"/>
        <end position="168"/>
    </location>
</feature>
<keyword evidence="3" id="KW-1133">Transmembrane helix</keyword>
<proteinExistence type="predicted"/>
<keyword evidence="3" id="KW-0812">Transmembrane</keyword>
<gene>
    <name evidence="5" type="ORF">RF819_14860</name>
</gene>
<dbReference type="OrthoDB" id="9803824at2"/>
<dbReference type="GO" id="GO:0052621">
    <property type="term" value="F:diguanylate cyclase activity"/>
    <property type="evidence" value="ECO:0007669"/>
    <property type="project" value="UniProtKB-EC"/>
</dbReference>
<dbReference type="PANTHER" id="PTHR45138:SF9">
    <property type="entry name" value="DIGUANYLATE CYCLASE DGCM-RELATED"/>
    <property type="match status" value="1"/>
</dbReference>
<dbReference type="RefSeq" id="WP_078365688.1">
    <property type="nucleotide sequence ID" value="NZ_MTJN01000002.1"/>
</dbReference>
<dbReference type="InterPro" id="IPR043128">
    <property type="entry name" value="Rev_trsase/Diguanyl_cyclase"/>
</dbReference>
<sequence>MRVPESLPEPPATVPVSYATQIRAETLVLLFRQSFPAVFYSAVVALVLSWTLWGQVDTTLLQWWMAALAGSTLIRLLFFLQYFRVKPRGEDILRWELPFTFTLLLSSLVWGVGTAWITPMDYGVERGVVLYHLVGMAAGAMVTYSAHRLINILAMLAVLLPSTIWLYAQEDRTALGMALSATLFMVISIKATKIMADAMQRSLQMRYELHHAHQEAEHMARTDPLTGIHNRRSFVELSEQIIRHGLRNASPVSALLIDVDHFKQINDQHGHHVGDMVLQHLSTLMANRFRGSDVCGRIGGEEFAVLLADTDLDAAEYVAQQLGQSLAAIAIPTLAQPLKITVSIGVASGCYDLTTLLRDADRAMYQAKAAGRNRVLRYQPAP</sequence>
<keyword evidence="6" id="KW-1185">Reference proteome</keyword>
<evidence type="ECO:0000256" key="3">
    <source>
        <dbReference type="SAM" id="Phobius"/>
    </source>
</evidence>
<feature type="transmembrane region" description="Helical" evidence="3">
    <location>
        <begin position="174"/>
        <end position="196"/>
    </location>
</feature>
<evidence type="ECO:0000259" key="4">
    <source>
        <dbReference type="PROSITE" id="PS50887"/>
    </source>
</evidence>
<dbReference type="InterPro" id="IPR029787">
    <property type="entry name" value="Nucleotide_cyclase"/>
</dbReference>
<evidence type="ECO:0000256" key="1">
    <source>
        <dbReference type="ARBA" id="ARBA00012528"/>
    </source>
</evidence>
<feature type="transmembrane region" description="Helical" evidence="3">
    <location>
        <begin position="37"/>
        <end position="56"/>
    </location>
</feature>